<dbReference type="RefSeq" id="WP_056953441.1">
    <property type="nucleotide sequence ID" value="NZ_AZFK01000005.1"/>
</dbReference>
<dbReference type="PATRIC" id="fig|1423760.3.peg.2108"/>
<name>A0A0R1UND4_9LACO</name>
<proteinExistence type="predicted"/>
<feature type="domain" description="IrrE N-terminal-like" evidence="1">
    <location>
        <begin position="24"/>
        <end position="121"/>
    </location>
</feature>
<reference evidence="2 3" key="1">
    <citation type="journal article" date="2015" name="Genome Announc.">
        <title>Expanding the biotechnology potential of lactobacilli through comparative genomics of 213 strains and associated genera.</title>
        <authorList>
            <person name="Sun Z."/>
            <person name="Harris H.M."/>
            <person name="McCann A."/>
            <person name="Guo C."/>
            <person name="Argimon S."/>
            <person name="Zhang W."/>
            <person name="Yang X."/>
            <person name="Jeffery I.B."/>
            <person name="Cooney J.C."/>
            <person name="Kagawa T.F."/>
            <person name="Liu W."/>
            <person name="Song Y."/>
            <person name="Salvetti E."/>
            <person name="Wrobel A."/>
            <person name="Rasinkangas P."/>
            <person name="Parkhill J."/>
            <person name="Rea M.C."/>
            <person name="O'Sullivan O."/>
            <person name="Ritari J."/>
            <person name="Douillard F.P."/>
            <person name="Paul Ross R."/>
            <person name="Yang R."/>
            <person name="Briner A.E."/>
            <person name="Felis G.E."/>
            <person name="de Vos W.M."/>
            <person name="Barrangou R."/>
            <person name="Klaenhammer T.R."/>
            <person name="Caufield P.W."/>
            <person name="Cui Y."/>
            <person name="Zhang H."/>
            <person name="O'Toole P.W."/>
        </authorList>
    </citation>
    <scope>NUCLEOTIDE SEQUENCE [LARGE SCALE GENOMIC DNA]</scope>
    <source>
        <strain evidence="2 3">DSM 15946</strain>
    </source>
</reference>
<evidence type="ECO:0000313" key="2">
    <source>
        <dbReference type="EMBL" id="KRL92354.1"/>
    </source>
</evidence>
<evidence type="ECO:0000313" key="3">
    <source>
        <dbReference type="Proteomes" id="UP000050816"/>
    </source>
</evidence>
<dbReference type="EMBL" id="AZFK01000005">
    <property type="protein sequence ID" value="KRL92354.1"/>
    <property type="molecule type" value="Genomic_DNA"/>
</dbReference>
<sequence>MNNFEALAASRPQLNIIISKEMPKSLGGLTFIRDIYINHNRSDREKYEILQEELAHYDYTVGDISSYSSEADRKQEALARSKAMERSVTLKGLIHCYFNHVWSLEEVADYFGVTEKYVQQAIQNYRNKYGLVFRYNGYYFDLRNAINISKVKE</sequence>
<accession>A0A0R1UND4</accession>
<dbReference type="Proteomes" id="UP000050816">
    <property type="component" value="Unassembled WGS sequence"/>
</dbReference>
<organism evidence="2 3">
    <name type="scientific">Limosilactobacillus ingluviei DSM 15946</name>
    <dbReference type="NCBI Taxonomy" id="1423760"/>
    <lineage>
        <taxon>Bacteria</taxon>
        <taxon>Bacillati</taxon>
        <taxon>Bacillota</taxon>
        <taxon>Bacilli</taxon>
        <taxon>Lactobacillales</taxon>
        <taxon>Lactobacillaceae</taxon>
        <taxon>Limosilactobacillus</taxon>
    </lineage>
</organism>
<comment type="caution">
    <text evidence="2">The sequence shown here is derived from an EMBL/GenBank/DDBJ whole genome shotgun (WGS) entry which is preliminary data.</text>
</comment>
<dbReference type="Pfam" id="PF06114">
    <property type="entry name" value="Peptidase_M78"/>
    <property type="match status" value="1"/>
</dbReference>
<evidence type="ECO:0000259" key="1">
    <source>
        <dbReference type="Pfam" id="PF06114"/>
    </source>
</evidence>
<dbReference type="InterPro" id="IPR010359">
    <property type="entry name" value="IrrE_HExxH"/>
</dbReference>
<protein>
    <recommendedName>
        <fullName evidence="1">IrrE N-terminal-like domain-containing protein</fullName>
    </recommendedName>
</protein>
<gene>
    <name evidence="2" type="ORF">FC43_GL002009</name>
</gene>
<dbReference type="AlphaFoldDB" id="A0A0R1UND4"/>